<evidence type="ECO:0000256" key="9">
    <source>
        <dbReference type="PIRNR" id="PIRNR006230"/>
    </source>
</evidence>
<keyword evidence="2 9" id="KW-0547">Nucleotide-binding</keyword>
<dbReference type="PANTHER" id="PTHR45782">
    <property type="entry name" value="MITOCHONDRIAL RIBOSOME-ASSOCIATED GTPASE 1"/>
    <property type="match status" value="1"/>
</dbReference>
<dbReference type="InterPro" id="IPR027417">
    <property type="entry name" value="P-loop_NTPase"/>
</dbReference>
<accession>A0A9P0LXU3</accession>
<dbReference type="PIRSF" id="PIRSF006230">
    <property type="entry name" value="MG442"/>
    <property type="match status" value="1"/>
</dbReference>
<dbReference type="GO" id="GO:0032543">
    <property type="term" value="P:mitochondrial translation"/>
    <property type="evidence" value="ECO:0007669"/>
    <property type="project" value="TreeGrafter"/>
</dbReference>
<keyword evidence="3" id="KW-0999">Mitochondrion inner membrane</keyword>
<dbReference type="GO" id="GO:0005525">
    <property type="term" value="F:GTP binding"/>
    <property type="evidence" value="ECO:0007669"/>
    <property type="project" value="UniProtKB-KW"/>
</dbReference>
<evidence type="ECO:0000256" key="6">
    <source>
        <dbReference type="ARBA" id="ARBA00023134"/>
    </source>
</evidence>
<evidence type="ECO:0000256" key="8">
    <source>
        <dbReference type="ARBA" id="ARBA00045284"/>
    </source>
</evidence>
<comment type="similarity">
    <text evidence="9">Belongs to the TRAFAC class YlqF/YawG GTPase family. MTG1 subfamily.</text>
</comment>
<dbReference type="InterPro" id="IPR006073">
    <property type="entry name" value="GTP-bd"/>
</dbReference>
<evidence type="ECO:0000259" key="11">
    <source>
        <dbReference type="PROSITE" id="PS51721"/>
    </source>
</evidence>
<dbReference type="Pfam" id="PF01926">
    <property type="entry name" value="MMR_HSR1"/>
    <property type="match status" value="1"/>
</dbReference>
<gene>
    <name evidence="12" type="ORF">ACAOBT_LOCUS28463</name>
</gene>
<organism evidence="12 13">
    <name type="scientific">Acanthoscelides obtectus</name>
    <name type="common">Bean weevil</name>
    <name type="synonym">Bruchus obtectus</name>
    <dbReference type="NCBI Taxonomy" id="200917"/>
    <lineage>
        <taxon>Eukaryota</taxon>
        <taxon>Metazoa</taxon>
        <taxon>Ecdysozoa</taxon>
        <taxon>Arthropoda</taxon>
        <taxon>Hexapoda</taxon>
        <taxon>Insecta</taxon>
        <taxon>Pterygota</taxon>
        <taxon>Neoptera</taxon>
        <taxon>Endopterygota</taxon>
        <taxon>Coleoptera</taxon>
        <taxon>Polyphaga</taxon>
        <taxon>Cucujiformia</taxon>
        <taxon>Chrysomeloidea</taxon>
        <taxon>Chrysomelidae</taxon>
        <taxon>Bruchinae</taxon>
        <taxon>Bruchini</taxon>
        <taxon>Acanthoscelides</taxon>
    </lineage>
</organism>
<keyword evidence="13" id="KW-1185">Reference proteome</keyword>
<evidence type="ECO:0000313" key="13">
    <source>
        <dbReference type="Proteomes" id="UP001152888"/>
    </source>
</evidence>
<evidence type="ECO:0000256" key="5">
    <source>
        <dbReference type="ARBA" id="ARBA00023128"/>
    </source>
</evidence>
<feature type="binding site" evidence="10">
    <location>
        <begin position="90"/>
        <end position="93"/>
    </location>
    <ligand>
        <name>GTP</name>
        <dbReference type="ChEBI" id="CHEBI:37565"/>
    </ligand>
</feature>
<dbReference type="FunFam" id="1.10.1580.10:FF:000004">
    <property type="entry name" value="Mitochondrial GTPase 1"/>
    <property type="match status" value="1"/>
</dbReference>
<sequence length="330" mass="37726">MTWGNIVRKLTTAAVPPEQGFRSVFKTVDKDLVRWFPGHMDRGLKQMQHKLRSVDCVIEVHDARIPMSGRNTDFKYTISGGMKPHILVLNKADLIEKDMHDPIRKRLQDEFQHIIFTNCKVQKCSGVSAIFPLAQELISKSERFNRQEAEDFNMMIIGVPNVGKSSLINRLRVRYLNKGNASPVGAAPGITRSVMNKIKMCEKPLFYLVDTPGILTPKIADAETGLKLALCATLKDHLVGEELLADYLLYWMNKNGKHSQYIRYFNMPKPEDNILNVLTHISKLHNKTLRIRDYTNSYIIRPNFKEAATIMLKAFRDGELGKLMLDEDIL</sequence>
<comment type="function">
    <text evidence="8 9">Plays a role in the regulation of the mitochondrial ribosome assembly and of translational activity. Displays mitochondrial GTPase activity.</text>
</comment>
<evidence type="ECO:0000313" key="12">
    <source>
        <dbReference type="EMBL" id="CAH2005305.1"/>
    </source>
</evidence>
<dbReference type="AlphaFoldDB" id="A0A9P0LXU3"/>
<dbReference type="GO" id="GO:0003924">
    <property type="term" value="F:GTPase activity"/>
    <property type="evidence" value="ECO:0007669"/>
    <property type="project" value="TreeGrafter"/>
</dbReference>
<comment type="caution">
    <text evidence="12">The sequence shown here is derived from an EMBL/GenBank/DDBJ whole genome shotgun (WGS) entry which is preliminary data.</text>
</comment>
<keyword evidence="4" id="KW-0809">Transit peptide</keyword>
<dbReference type="SUPFAM" id="SSF52540">
    <property type="entry name" value="P-loop containing nucleoside triphosphate hydrolases"/>
    <property type="match status" value="1"/>
</dbReference>
<dbReference type="Gene3D" id="1.10.1580.10">
    <property type="match status" value="1"/>
</dbReference>
<dbReference type="InterPro" id="IPR030378">
    <property type="entry name" value="G_CP_dom"/>
</dbReference>
<evidence type="ECO:0000256" key="10">
    <source>
        <dbReference type="PIRSR" id="PIRSR006230-1"/>
    </source>
</evidence>
<comment type="subcellular location">
    <subcellularLocation>
        <location evidence="1">Mitochondrion inner membrane</location>
        <topology evidence="1">Peripheral membrane protein</topology>
        <orientation evidence="1">Matrix side</orientation>
    </subcellularLocation>
</comment>
<feature type="binding site" evidence="10">
    <location>
        <begin position="161"/>
        <end position="166"/>
    </location>
    <ligand>
        <name>GTP</name>
        <dbReference type="ChEBI" id="CHEBI:37565"/>
    </ligand>
</feature>
<protein>
    <recommendedName>
        <fullName evidence="9">Mitochondrial GTPase 1</fullName>
    </recommendedName>
</protein>
<evidence type="ECO:0000256" key="3">
    <source>
        <dbReference type="ARBA" id="ARBA00022792"/>
    </source>
</evidence>
<keyword evidence="7" id="KW-0472">Membrane</keyword>
<dbReference type="GO" id="GO:0005743">
    <property type="term" value="C:mitochondrial inner membrane"/>
    <property type="evidence" value="ECO:0007669"/>
    <property type="project" value="UniProtKB-SubCell"/>
</dbReference>
<evidence type="ECO:0000256" key="7">
    <source>
        <dbReference type="ARBA" id="ARBA00023136"/>
    </source>
</evidence>
<evidence type="ECO:0000256" key="1">
    <source>
        <dbReference type="ARBA" id="ARBA00004443"/>
    </source>
</evidence>
<dbReference type="InterPro" id="IPR023179">
    <property type="entry name" value="GTP-bd_ortho_bundle_sf"/>
</dbReference>
<dbReference type="PANTHER" id="PTHR45782:SF4">
    <property type="entry name" value="MITOCHONDRIAL RIBOSOME-ASSOCIATED GTPASE 1"/>
    <property type="match status" value="1"/>
</dbReference>
<dbReference type="EMBL" id="CAKOFQ010007633">
    <property type="protein sequence ID" value="CAH2005305.1"/>
    <property type="molecule type" value="Genomic_DNA"/>
</dbReference>
<evidence type="ECO:0000256" key="4">
    <source>
        <dbReference type="ARBA" id="ARBA00022946"/>
    </source>
</evidence>
<proteinExistence type="inferred from homology"/>
<dbReference type="OrthoDB" id="269151at2759"/>
<name>A0A9P0LXU3_ACAOB</name>
<keyword evidence="6 9" id="KW-0342">GTP-binding</keyword>
<dbReference type="CDD" id="cd01856">
    <property type="entry name" value="YlqF"/>
    <property type="match status" value="1"/>
</dbReference>
<dbReference type="Proteomes" id="UP001152888">
    <property type="component" value="Unassembled WGS sequence"/>
</dbReference>
<keyword evidence="5 9" id="KW-0496">Mitochondrion</keyword>
<feature type="domain" description="CP-type G" evidence="11">
    <location>
        <begin position="44"/>
        <end position="217"/>
    </location>
</feature>
<dbReference type="FunFam" id="3.40.50.300:FF:000876">
    <property type="entry name" value="Mitochondrial GTPase 1"/>
    <property type="match status" value="1"/>
</dbReference>
<reference evidence="12" key="1">
    <citation type="submission" date="2022-03" db="EMBL/GenBank/DDBJ databases">
        <authorList>
            <person name="Sayadi A."/>
        </authorList>
    </citation>
    <scope>NUCLEOTIDE SEQUENCE</scope>
</reference>
<evidence type="ECO:0000256" key="2">
    <source>
        <dbReference type="ARBA" id="ARBA00022741"/>
    </source>
</evidence>
<feature type="binding site" evidence="10">
    <location>
        <position position="213"/>
    </location>
    <ligand>
        <name>GTP</name>
        <dbReference type="ChEBI" id="CHEBI:37565"/>
    </ligand>
</feature>
<dbReference type="Gene3D" id="3.40.50.300">
    <property type="entry name" value="P-loop containing nucleotide triphosphate hydrolases"/>
    <property type="match status" value="1"/>
</dbReference>
<dbReference type="InterPro" id="IPR016478">
    <property type="entry name" value="GTPase_MTG1"/>
</dbReference>
<dbReference type="PROSITE" id="PS51721">
    <property type="entry name" value="G_CP"/>
    <property type="match status" value="1"/>
</dbReference>